<dbReference type="PANTHER" id="PTHR35497:SF1">
    <property type="entry name" value="ACYL-UDP-N-ACETYLGLUCOSAMINE O-ACYLTRANSFERASE"/>
    <property type="match status" value="1"/>
</dbReference>
<evidence type="ECO:0000313" key="5">
    <source>
        <dbReference type="Proteomes" id="UP001341840"/>
    </source>
</evidence>
<evidence type="ECO:0000256" key="2">
    <source>
        <dbReference type="SAM" id="Phobius"/>
    </source>
</evidence>
<name>A0ABU6U1D9_9FABA</name>
<feature type="compositionally biased region" description="Basic and acidic residues" evidence="1">
    <location>
        <begin position="288"/>
        <end position="299"/>
    </location>
</feature>
<accession>A0ABU6U1D9</accession>
<dbReference type="Gene3D" id="3.30.160.60">
    <property type="entry name" value="Classic Zinc Finger"/>
    <property type="match status" value="1"/>
</dbReference>
<keyword evidence="5" id="KW-1185">Reference proteome</keyword>
<evidence type="ECO:0000313" key="4">
    <source>
        <dbReference type="EMBL" id="MED6154966.1"/>
    </source>
</evidence>
<gene>
    <name evidence="4" type="ORF">PIB30_001109</name>
</gene>
<proteinExistence type="predicted"/>
<dbReference type="PANTHER" id="PTHR35497">
    <property type="entry name" value="ACYL-UDP-N-ACETYLGLUCOSAMINE O-ACYLTRANSFERASE"/>
    <property type="match status" value="1"/>
</dbReference>
<evidence type="ECO:0000256" key="1">
    <source>
        <dbReference type="SAM" id="MobiDB-lite"/>
    </source>
</evidence>
<dbReference type="EMBL" id="JASCZI010120831">
    <property type="protein sequence ID" value="MED6154966.1"/>
    <property type="molecule type" value="Genomic_DNA"/>
</dbReference>
<evidence type="ECO:0000259" key="3">
    <source>
        <dbReference type="PROSITE" id="PS00028"/>
    </source>
</evidence>
<reference evidence="4 5" key="1">
    <citation type="journal article" date="2023" name="Plants (Basel)">
        <title>Bridging the Gap: Combining Genomics and Transcriptomics Approaches to Understand Stylosanthes scabra, an Orphan Legume from the Brazilian Caatinga.</title>
        <authorList>
            <person name="Ferreira-Neto J.R.C."/>
            <person name="da Silva M.D."/>
            <person name="Binneck E."/>
            <person name="de Melo N.F."/>
            <person name="da Silva R.H."/>
            <person name="de Melo A.L.T.M."/>
            <person name="Pandolfi V."/>
            <person name="Bustamante F.O."/>
            <person name="Brasileiro-Vidal A.C."/>
            <person name="Benko-Iseppon A.M."/>
        </authorList>
    </citation>
    <scope>NUCLEOTIDE SEQUENCE [LARGE SCALE GENOMIC DNA]</scope>
    <source>
        <tissue evidence="4">Leaves</tissue>
    </source>
</reference>
<feature type="region of interest" description="Disordered" evidence="1">
    <location>
        <begin position="246"/>
        <end position="302"/>
    </location>
</feature>
<comment type="caution">
    <text evidence="4">The sequence shown here is derived from an EMBL/GenBank/DDBJ whole genome shotgun (WGS) entry which is preliminary data.</text>
</comment>
<dbReference type="PROSITE" id="PS00028">
    <property type="entry name" value="ZINC_FINGER_C2H2_1"/>
    <property type="match status" value="1"/>
</dbReference>
<feature type="domain" description="C2H2-type" evidence="3">
    <location>
        <begin position="49"/>
        <end position="71"/>
    </location>
</feature>
<keyword evidence="2" id="KW-1133">Transmembrane helix</keyword>
<keyword evidence="2" id="KW-0472">Membrane</keyword>
<protein>
    <recommendedName>
        <fullName evidence="3">C2H2-type domain-containing protein</fullName>
    </recommendedName>
</protein>
<keyword evidence="2" id="KW-0812">Transmembrane</keyword>
<sequence>MARKGKPSKASIAEMKEQLAKRILKRMRSEGHPYVELRKQGKNKYVYHCILCPSTCYSDDAMYQHLRGKYHSKKLASAKLTLLKPNPWPFNDGLCFFHNSSDEEDEDLETRDANRERLLKLIDSDSDSDKDLPLVKIDEPIQADVQSSSTHAHDFVIRNLLNGLERIDIKLTHVGWGKIAARFIQNDDRVTGIRRIWCEWLGQENNLEQDNLPATKHDLALVIFPFSSDLGKSYEDIKKSLPYTSMSDSEYEESGSRKRKKKSSLPSASLSDSEIEGSEGRKRKKRSHDSSTETSKDSSQRFPSYDYEKEKRFLTHVISRKAARKKLRRRKLRAAEKMCNVCYLKMLPGKDVATLLNLKTGKLACHTRSKSKIEGVGTFCYVVIGLCYIGFWKYNLI</sequence>
<feature type="transmembrane region" description="Helical" evidence="2">
    <location>
        <begin position="376"/>
        <end position="394"/>
    </location>
</feature>
<organism evidence="4 5">
    <name type="scientific">Stylosanthes scabra</name>
    <dbReference type="NCBI Taxonomy" id="79078"/>
    <lineage>
        <taxon>Eukaryota</taxon>
        <taxon>Viridiplantae</taxon>
        <taxon>Streptophyta</taxon>
        <taxon>Embryophyta</taxon>
        <taxon>Tracheophyta</taxon>
        <taxon>Spermatophyta</taxon>
        <taxon>Magnoliopsida</taxon>
        <taxon>eudicotyledons</taxon>
        <taxon>Gunneridae</taxon>
        <taxon>Pentapetalae</taxon>
        <taxon>rosids</taxon>
        <taxon>fabids</taxon>
        <taxon>Fabales</taxon>
        <taxon>Fabaceae</taxon>
        <taxon>Papilionoideae</taxon>
        <taxon>50 kb inversion clade</taxon>
        <taxon>dalbergioids sensu lato</taxon>
        <taxon>Dalbergieae</taxon>
        <taxon>Pterocarpus clade</taxon>
        <taxon>Stylosanthes</taxon>
    </lineage>
</organism>
<dbReference type="InterPro" id="IPR036236">
    <property type="entry name" value="Znf_C2H2_sf"/>
</dbReference>
<dbReference type="SUPFAM" id="SSF57667">
    <property type="entry name" value="beta-beta-alpha zinc fingers"/>
    <property type="match status" value="1"/>
</dbReference>
<dbReference type="InterPro" id="IPR013087">
    <property type="entry name" value="Znf_C2H2_type"/>
</dbReference>
<dbReference type="Proteomes" id="UP001341840">
    <property type="component" value="Unassembled WGS sequence"/>
</dbReference>